<dbReference type="EMBL" id="GDHC01013558">
    <property type="protein sequence ID" value="JAQ05071.1"/>
    <property type="molecule type" value="Transcribed_RNA"/>
</dbReference>
<dbReference type="AlphaFoldDB" id="A0A0A9WLD0"/>
<reference evidence="3" key="3">
    <citation type="journal article" date="2016" name="Gigascience">
        <title>De novo construction of an expanded transcriptome assembly for the western tarnished plant bug, Lygus hesperus.</title>
        <authorList>
            <person name="Tassone E.E."/>
            <person name="Geib S.M."/>
            <person name="Hall B."/>
            <person name="Fabrick J.A."/>
            <person name="Brent C.S."/>
            <person name="Hull J.J."/>
        </authorList>
    </citation>
    <scope>NUCLEOTIDE SEQUENCE</scope>
</reference>
<gene>
    <name evidence="2" type="primary">cgiA</name>
    <name evidence="2" type="ORF">CM83_7410</name>
    <name evidence="3" type="ORF">g.6518</name>
</gene>
<feature type="compositionally biased region" description="Polar residues" evidence="1">
    <location>
        <begin position="63"/>
        <end position="72"/>
    </location>
</feature>
<feature type="compositionally biased region" description="Basic and acidic residues" evidence="1">
    <location>
        <begin position="73"/>
        <end position="85"/>
    </location>
</feature>
<evidence type="ECO:0000313" key="2">
    <source>
        <dbReference type="EMBL" id="JAG08574.1"/>
    </source>
</evidence>
<name>A0A0A9WLD0_LYGHE</name>
<feature type="region of interest" description="Disordered" evidence="1">
    <location>
        <begin position="60"/>
        <end position="92"/>
    </location>
</feature>
<accession>A0A0A9WLD0</accession>
<reference evidence="2" key="2">
    <citation type="submission" date="2014-07" db="EMBL/GenBank/DDBJ databases">
        <authorList>
            <person name="Hull J."/>
        </authorList>
    </citation>
    <scope>NUCLEOTIDE SEQUENCE</scope>
</reference>
<evidence type="ECO:0000313" key="3">
    <source>
        <dbReference type="EMBL" id="JAQ05071.1"/>
    </source>
</evidence>
<evidence type="ECO:0000256" key="1">
    <source>
        <dbReference type="SAM" id="MobiDB-lite"/>
    </source>
</evidence>
<protein>
    <submittedName>
        <fullName evidence="2">Iota-carrageenase</fullName>
    </submittedName>
</protein>
<reference evidence="2" key="1">
    <citation type="journal article" date="2014" name="PLoS ONE">
        <title>Transcriptome-Based Identification of ABC Transporters in the Western Tarnished Plant Bug Lygus hesperus.</title>
        <authorList>
            <person name="Hull J.J."/>
            <person name="Chaney K."/>
            <person name="Geib S.M."/>
            <person name="Fabrick J.A."/>
            <person name="Brent C.S."/>
            <person name="Walsh D."/>
            <person name="Lavine L.C."/>
        </authorList>
    </citation>
    <scope>NUCLEOTIDE SEQUENCE</scope>
</reference>
<proteinExistence type="predicted"/>
<sequence length="160" mass="17269">MSGSTQSTVGSANSKAMSVVDVYVPLSTGGFLSHADVMDSVANMNMGDVVCLRSPSEKHEVYSPTTASSVSESHNDNTSHEKGDGEGNTNYARSSLHKFRSERCLSVQEREHGIEPTVEMMLHMASITRLDRRKGEAEVCSVDGKKSKVSLFALRPAGFV</sequence>
<organism evidence="2">
    <name type="scientific">Lygus hesperus</name>
    <name type="common">Western plant bug</name>
    <dbReference type="NCBI Taxonomy" id="30085"/>
    <lineage>
        <taxon>Eukaryota</taxon>
        <taxon>Metazoa</taxon>
        <taxon>Ecdysozoa</taxon>
        <taxon>Arthropoda</taxon>
        <taxon>Hexapoda</taxon>
        <taxon>Insecta</taxon>
        <taxon>Pterygota</taxon>
        <taxon>Neoptera</taxon>
        <taxon>Paraneoptera</taxon>
        <taxon>Hemiptera</taxon>
        <taxon>Heteroptera</taxon>
        <taxon>Panheteroptera</taxon>
        <taxon>Cimicomorpha</taxon>
        <taxon>Miridae</taxon>
        <taxon>Mirini</taxon>
        <taxon>Lygus</taxon>
    </lineage>
</organism>
<dbReference type="EMBL" id="GBHO01035030">
    <property type="protein sequence ID" value="JAG08574.1"/>
    <property type="molecule type" value="Transcribed_RNA"/>
</dbReference>